<dbReference type="Proteomes" id="UP000010847">
    <property type="component" value="Chromosome"/>
</dbReference>
<name>W0E949_9FIRM</name>
<reference evidence="1 2" key="1">
    <citation type="submission" date="2013-12" db="EMBL/GenBank/DDBJ databases">
        <authorList>
            <consortium name="DOE Joint Genome Institute"/>
            <person name="Smidt H."/>
            <person name="Huntemann M."/>
            <person name="Han J."/>
            <person name="Chen A."/>
            <person name="Kyrpides N."/>
            <person name="Mavromatis K."/>
            <person name="Markowitz V."/>
            <person name="Palaniappan K."/>
            <person name="Ivanova N."/>
            <person name="Schaumberg A."/>
            <person name="Pati A."/>
            <person name="Liolios K."/>
            <person name="Nordberg H.P."/>
            <person name="Cantor M.N."/>
            <person name="Hua S.X."/>
            <person name="Woyke T."/>
        </authorList>
    </citation>
    <scope>NUCLEOTIDE SEQUENCE [LARGE SCALE GENOMIC DNA]</scope>
    <source>
        <strain evidence="2">DSM 15288</strain>
    </source>
</reference>
<dbReference type="RefSeq" id="WP_006717306.1">
    <property type="nucleotide sequence ID" value="NZ_CP007032.1"/>
</dbReference>
<dbReference type="OrthoDB" id="512647at2"/>
<gene>
    <name evidence="1" type="ORF">DESME_02525</name>
</gene>
<organism evidence="1 2">
    <name type="scientific">Desulfitobacterium metallireducens DSM 15288</name>
    <dbReference type="NCBI Taxonomy" id="871968"/>
    <lineage>
        <taxon>Bacteria</taxon>
        <taxon>Bacillati</taxon>
        <taxon>Bacillota</taxon>
        <taxon>Clostridia</taxon>
        <taxon>Eubacteriales</taxon>
        <taxon>Desulfitobacteriaceae</taxon>
        <taxon>Desulfitobacterium</taxon>
    </lineage>
</organism>
<evidence type="ECO:0000313" key="2">
    <source>
        <dbReference type="Proteomes" id="UP000010847"/>
    </source>
</evidence>
<dbReference type="STRING" id="871968.DESME_02525"/>
<keyword evidence="2" id="KW-1185">Reference proteome</keyword>
<dbReference type="InterPro" id="IPR038472">
    <property type="entry name" value="DndE_sf"/>
</dbReference>
<protein>
    <submittedName>
        <fullName evidence="1">DNA sulfur modification protein DndE</fullName>
    </submittedName>
</protein>
<dbReference type="eggNOG" id="ENOG50307RI">
    <property type="taxonomic scope" value="Bacteria"/>
</dbReference>
<dbReference type="EMBL" id="CP007032">
    <property type="protein sequence ID" value="AHF06058.1"/>
    <property type="molecule type" value="Genomic_DNA"/>
</dbReference>
<dbReference type="Gene3D" id="1.10.1220.160">
    <property type="entry name" value="DNA sulphur modification protein DndE"/>
    <property type="match status" value="1"/>
</dbReference>
<dbReference type="HOGENOM" id="CLU_162722_0_0_9"/>
<dbReference type="REBASE" id="384423">
    <property type="entry name" value="M.Dme15288DndEP"/>
</dbReference>
<dbReference type="KEGG" id="dmt:DESME_02525"/>
<dbReference type="Pfam" id="PF08870">
    <property type="entry name" value="DndE"/>
    <property type="match status" value="1"/>
</dbReference>
<proteinExistence type="predicted"/>
<accession>W0E949</accession>
<evidence type="ECO:0000313" key="1">
    <source>
        <dbReference type="EMBL" id="AHF06058.1"/>
    </source>
</evidence>
<dbReference type="InterPro" id="IPR014969">
    <property type="entry name" value="DNA_S_DndE"/>
</dbReference>
<sequence>MIVKQIKLSNQSKDKLSRLKGKTGIKNWNVLCRWALCFSLSEETIPTDLDFPADSNVEMSWHTFAGENHEIYNALILAWCIKDGLPTDEETLAKYFKLHLNRGIAYLSGTNVIKSIDDLVNLALKKSQEV</sequence>
<dbReference type="AlphaFoldDB" id="W0E949"/>
<dbReference type="NCBIfam" id="TIGR03184">
    <property type="entry name" value="DNA_S_dndE"/>
    <property type="match status" value="1"/>
</dbReference>